<dbReference type="Proteomes" id="UP000654075">
    <property type="component" value="Unassembled WGS sequence"/>
</dbReference>
<reference evidence="2" key="1">
    <citation type="submission" date="2021-02" db="EMBL/GenBank/DDBJ databases">
        <authorList>
            <person name="Dougan E. K."/>
            <person name="Rhodes N."/>
            <person name="Thang M."/>
            <person name="Chan C."/>
        </authorList>
    </citation>
    <scope>NUCLEOTIDE SEQUENCE</scope>
</reference>
<comment type="caution">
    <text evidence="2">The sequence shown here is derived from an EMBL/GenBank/DDBJ whole genome shotgun (WGS) entry which is preliminary data.</text>
</comment>
<evidence type="ECO:0000313" key="2">
    <source>
        <dbReference type="EMBL" id="CAE8608695.1"/>
    </source>
</evidence>
<organism evidence="2 3">
    <name type="scientific">Polarella glacialis</name>
    <name type="common">Dinoflagellate</name>
    <dbReference type="NCBI Taxonomy" id="89957"/>
    <lineage>
        <taxon>Eukaryota</taxon>
        <taxon>Sar</taxon>
        <taxon>Alveolata</taxon>
        <taxon>Dinophyceae</taxon>
        <taxon>Suessiales</taxon>
        <taxon>Suessiaceae</taxon>
        <taxon>Polarella</taxon>
    </lineage>
</organism>
<dbReference type="EMBL" id="CAJNNV010023513">
    <property type="protein sequence ID" value="CAE8608695.1"/>
    <property type="molecule type" value="Genomic_DNA"/>
</dbReference>
<dbReference type="AlphaFoldDB" id="A0A813F541"/>
<feature type="compositionally biased region" description="Basic and acidic residues" evidence="1">
    <location>
        <begin position="142"/>
        <end position="165"/>
    </location>
</feature>
<accession>A0A813F541</accession>
<feature type="region of interest" description="Disordered" evidence="1">
    <location>
        <begin position="136"/>
        <end position="171"/>
    </location>
</feature>
<evidence type="ECO:0000256" key="1">
    <source>
        <dbReference type="SAM" id="MobiDB-lite"/>
    </source>
</evidence>
<name>A0A813F541_POLGL</name>
<proteinExistence type="predicted"/>
<evidence type="ECO:0000313" key="3">
    <source>
        <dbReference type="Proteomes" id="UP000654075"/>
    </source>
</evidence>
<keyword evidence="3" id="KW-1185">Reference proteome</keyword>
<gene>
    <name evidence="2" type="ORF">PGLA1383_LOCUS26543</name>
</gene>
<protein>
    <submittedName>
        <fullName evidence="2">Uncharacterized protein</fullName>
    </submittedName>
</protein>
<sequence length="204" mass="23260">MDTEPRRSWASTRAQPRCCLDLLVRSADGNVVARCPSDLWETFTSDHVLMGARSMERMLHQEVVLDTRGVESMHNLDLYYMTDWVLPVLKTRVIISTRRSADEWRNALVSHNSELDNSGLPRVYRLLNADGSEFCSTKKGRKGDADDSKAEGARNRVSIDNEPKNRLKATPPSLKLPLLQDEELTEWFQPFRCCRCSTPCCLKS</sequence>